<dbReference type="SUPFAM" id="SSF81301">
    <property type="entry name" value="Nucleotidyltransferase"/>
    <property type="match status" value="1"/>
</dbReference>
<sequence length="372" mass="42162">MTVEEAFDQLLVQRLNLTKLCKGECKGDNEKCDICKVSSAHKELAEALVKKLKIKSSDDEEKNPSTFLTGSYRRHTMNRPPKDIDFFIVLDSHSYKDEELDELITPKKLLDKLEKVLREIAEDLGLEVERQEHSVTVIYDDEFSVDIIPAFETDDGKDFQIACDTENTYMISNPKKHVELIDEVNEKSEKVTGKKRFKRLVRIIKSLKRDMFNDGDLKLRSFHLELAAADMFYDGKIYSYALGLEQFLRKIQVYLKNPGLSDPANKENFVDDYFLAKSQEARTKVINKFRELADMASGALEVEKEGNTEAAVRAWGKVVPSMGDFLEEKKVASELGAKINKGSVFAGSSSLGVNLSYGERKVVQSASWGESK</sequence>
<dbReference type="Gene3D" id="3.30.460.10">
    <property type="entry name" value="Beta Polymerase, domain 2"/>
    <property type="match status" value="1"/>
</dbReference>
<accession>A0A1F4XB59</accession>
<organism evidence="2 3">
    <name type="scientific">candidate division WWE3 bacterium RIFOXYD1_FULL_39_9</name>
    <dbReference type="NCBI Taxonomy" id="1802649"/>
    <lineage>
        <taxon>Bacteria</taxon>
        <taxon>Katanobacteria</taxon>
    </lineage>
</organism>
<evidence type="ECO:0008006" key="4">
    <source>
        <dbReference type="Google" id="ProtNLM"/>
    </source>
</evidence>
<dbReference type="GO" id="GO:0016779">
    <property type="term" value="F:nucleotidyltransferase activity"/>
    <property type="evidence" value="ECO:0007669"/>
    <property type="project" value="InterPro"/>
</dbReference>
<proteinExistence type="predicted"/>
<dbReference type="AlphaFoldDB" id="A0A1F4XB59"/>
<dbReference type="CDD" id="cd05400">
    <property type="entry name" value="NT_2-5OAS_ClassI-CCAase"/>
    <property type="match status" value="1"/>
</dbReference>
<dbReference type="InterPro" id="IPR006116">
    <property type="entry name" value="NT_2-5OAS_ClassI-CCAase"/>
</dbReference>
<gene>
    <name evidence="2" type="ORF">A2619_04030</name>
</gene>
<evidence type="ECO:0000313" key="3">
    <source>
        <dbReference type="Proteomes" id="UP000176815"/>
    </source>
</evidence>
<dbReference type="Pfam" id="PF18144">
    <property type="entry name" value="SMODS"/>
    <property type="match status" value="1"/>
</dbReference>
<protein>
    <recommendedName>
        <fullName evidence="4">Polymerase nucleotidyl transferase domain-containing protein</fullName>
    </recommendedName>
</protein>
<name>A0A1F4XB59_UNCKA</name>
<dbReference type="EMBL" id="MEWG01000003">
    <property type="protein sequence ID" value="OGC78303.1"/>
    <property type="molecule type" value="Genomic_DNA"/>
</dbReference>
<reference evidence="2 3" key="1">
    <citation type="journal article" date="2016" name="Nat. Commun.">
        <title>Thousands of microbial genomes shed light on interconnected biogeochemical processes in an aquifer system.</title>
        <authorList>
            <person name="Anantharaman K."/>
            <person name="Brown C.T."/>
            <person name="Hug L.A."/>
            <person name="Sharon I."/>
            <person name="Castelle C.J."/>
            <person name="Probst A.J."/>
            <person name="Thomas B.C."/>
            <person name="Singh A."/>
            <person name="Wilkins M.J."/>
            <person name="Karaoz U."/>
            <person name="Brodie E.L."/>
            <person name="Williams K.H."/>
            <person name="Hubbard S.S."/>
            <person name="Banfield J.F."/>
        </authorList>
    </citation>
    <scope>NUCLEOTIDE SEQUENCE [LARGE SCALE GENOMIC DNA]</scope>
</reference>
<evidence type="ECO:0000256" key="1">
    <source>
        <dbReference type="ARBA" id="ARBA00023118"/>
    </source>
</evidence>
<dbReference type="InterPro" id="IPR043519">
    <property type="entry name" value="NT_sf"/>
</dbReference>
<keyword evidence="1" id="KW-0051">Antiviral defense</keyword>
<evidence type="ECO:0000313" key="2">
    <source>
        <dbReference type="EMBL" id="OGC78303.1"/>
    </source>
</evidence>
<comment type="caution">
    <text evidence="2">The sequence shown here is derived from an EMBL/GenBank/DDBJ whole genome shotgun (WGS) entry which is preliminary data.</text>
</comment>
<dbReference type="Proteomes" id="UP000176815">
    <property type="component" value="Unassembled WGS sequence"/>
</dbReference>
<dbReference type="GO" id="GO:0051607">
    <property type="term" value="P:defense response to virus"/>
    <property type="evidence" value="ECO:0007669"/>
    <property type="project" value="UniProtKB-KW"/>
</dbReference>